<evidence type="ECO:0000256" key="2">
    <source>
        <dbReference type="SAM" id="MobiDB-lite"/>
    </source>
</evidence>
<sequence>MDAVREQLQKLNNEIDDLAGKAEATWTAYMSATNPQQKAELKERHEKLEKKEELLNARRVKLEDKLPSSGLQRFAAAAWGSPQEVVDGWMQAPIGTCFLGKPVLGSTLYVREAYIALEEKLEELRKVGTAHVVISGNPGWLGGKLPVLWHWPRRLYLFEENTVRRLSTDEAVKVLESYAVPGLRYIVDGTSPLVPDPSVEQSLVAHSPDVSKYKEYLKPPGHSASPLWMPCWEPHELEALRAKVFSQKVTHAELAAAVGAYFPEGQVHCTLRKGGSYEMRICPKKKFSGPVDETLLGPAQAADSSSSEASATDSSSPQAPAGNSKADSFATPDSPEAGADSSDTALRPGGGGTAGSKWDFTLPALPVQYISRVEDLRDVPTGDMYVQPPMNFAAIDSIAILGGTAYLMQITQDIKHDLNVGLLSVLACLPAHLEVRFVWALPAQVWASKTFNSRDVPQIDDLSPPAPTSRARTKKRTGTAEGSLSAASESADDGTAAEMRMSGVGKQAIKKLVDRDVALVETRLAACEMQFKMAVHVICRLQVFRQRPAWALSGPALPPAKTPFGNCPMWRPLLKVAYTKQGTITCASGLPRLA</sequence>
<keyword evidence="1" id="KW-0175">Coiled coil</keyword>
<dbReference type="PANTHER" id="PTHR33129">
    <property type="entry name" value="PROTEIN KINASE DOMAIN-CONTAINING PROTEIN-RELATED"/>
    <property type="match status" value="1"/>
</dbReference>
<feature type="coiled-coil region" evidence="1">
    <location>
        <begin position="1"/>
        <end position="65"/>
    </location>
</feature>
<evidence type="ECO:0000313" key="3">
    <source>
        <dbReference type="EMBL" id="CAK0787284.1"/>
    </source>
</evidence>
<proteinExistence type="predicted"/>
<feature type="region of interest" description="Disordered" evidence="2">
    <location>
        <begin position="457"/>
        <end position="496"/>
    </location>
</feature>
<evidence type="ECO:0000256" key="1">
    <source>
        <dbReference type="SAM" id="Coils"/>
    </source>
</evidence>
<feature type="region of interest" description="Disordered" evidence="2">
    <location>
        <begin position="293"/>
        <end position="354"/>
    </location>
</feature>
<dbReference type="InterPro" id="IPR052980">
    <property type="entry name" value="Crinkler_effector"/>
</dbReference>
<reference evidence="3 4" key="1">
    <citation type="submission" date="2023-10" db="EMBL/GenBank/DDBJ databases">
        <authorList>
            <person name="Maclean D."/>
            <person name="Macfadyen A."/>
        </authorList>
    </citation>
    <scope>NUCLEOTIDE SEQUENCE [LARGE SCALE GENOMIC DNA]</scope>
</reference>
<dbReference type="PANTHER" id="PTHR33129:SF1">
    <property type="entry name" value="ATP-BINDING PROTEIN"/>
    <property type="match status" value="1"/>
</dbReference>
<accession>A0AAV1IJH3</accession>
<evidence type="ECO:0000313" key="4">
    <source>
        <dbReference type="Proteomes" id="UP001314263"/>
    </source>
</evidence>
<feature type="compositionally biased region" description="Low complexity" evidence="2">
    <location>
        <begin position="299"/>
        <end position="316"/>
    </location>
</feature>
<gene>
    <name evidence="3" type="ORF">CVIRNUC_010502</name>
</gene>
<dbReference type="AlphaFoldDB" id="A0AAV1IJH3"/>
<dbReference type="Proteomes" id="UP001314263">
    <property type="component" value="Unassembled WGS sequence"/>
</dbReference>
<dbReference type="EMBL" id="CAUYUE010000016">
    <property type="protein sequence ID" value="CAK0787284.1"/>
    <property type="molecule type" value="Genomic_DNA"/>
</dbReference>
<feature type="compositionally biased region" description="Low complexity" evidence="2">
    <location>
        <begin position="479"/>
        <end position="489"/>
    </location>
</feature>
<name>A0AAV1IJH3_9CHLO</name>
<protein>
    <submittedName>
        <fullName evidence="3">Uncharacterized protein</fullName>
    </submittedName>
</protein>
<organism evidence="3 4">
    <name type="scientific">Coccomyxa viridis</name>
    <dbReference type="NCBI Taxonomy" id="1274662"/>
    <lineage>
        <taxon>Eukaryota</taxon>
        <taxon>Viridiplantae</taxon>
        <taxon>Chlorophyta</taxon>
        <taxon>core chlorophytes</taxon>
        <taxon>Trebouxiophyceae</taxon>
        <taxon>Trebouxiophyceae incertae sedis</taxon>
        <taxon>Coccomyxaceae</taxon>
        <taxon>Coccomyxa</taxon>
    </lineage>
</organism>
<keyword evidence="4" id="KW-1185">Reference proteome</keyword>
<comment type="caution">
    <text evidence="3">The sequence shown here is derived from an EMBL/GenBank/DDBJ whole genome shotgun (WGS) entry which is preliminary data.</text>
</comment>